<keyword evidence="2" id="KW-1185">Reference proteome</keyword>
<organism evidence="1 2">
    <name type="scientific">Allacma fusca</name>
    <dbReference type="NCBI Taxonomy" id="39272"/>
    <lineage>
        <taxon>Eukaryota</taxon>
        <taxon>Metazoa</taxon>
        <taxon>Ecdysozoa</taxon>
        <taxon>Arthropoda</taxon>
        <taxon>Hexapoda</taxon>
        <taxon>Collembola</taxon>
        <taxon>Symphypleona</taxon>
        <taxon>Sminthuridae</taxon>
        <taxon>Allacma</taxon>
    </lineage>
</organism>
<sequence>ALVRHPKEKSAIHSSNKKYQLTMREICHLKG</sequence>
<dbReference type="Proteomes" id="UP000708208">
    <property type="component" value="Unassembled WGS sequence"/>
</dbReference>
<reference evidence="1" key="1">
    <citation type="submission" date="2021-06" db="EMBL/GenBank/DDBJ databases">
        <authorList>
            <person name="Hodson N. C."/>
            <person name="Mongue J. A."/>
            <person name="Jaron S. K."/>
        </authorList>
    </citation>
    <scope>NUCLEOTIDE SEQUENCE</scope>
</reference>
<evidence type="ECO:0000313" key="2">
    <source>
        <dbReference type="Proteomes" id="UP000708208"/>
    </source>
</evidence>
<dbReference type="AlphaFoldDB" id="A0A8J2JW91"/>
<feature type="non-terminal residue" evidence="1">
    <location>
        <position position="1"/>
    </location>
</feature>
<name>A0A8J2JW91_9HEXA</name>
<gene>
    <name evidence="1" type="ORF">AFUS01_LOCUS14183</name>
</gene>
<protein>
    <submittedName>
        <fullName evidence="1">Uncharacterized protein</fullName>
    </submittedName>
</protein>
<comment type="caution">
    <text evidence="1">The sequence shown here is derived from an EMBL/GenBank/DDBJ whole genome shotgun (WGS) entry which is preliminary data.</text>
</comment>
<accession>A0A8J2JW91</accession>
<proteinExistence type="predicted"/>
<evidence type="ECO:0000313" key="1">
    <source>
        <dbReference type="EMBL" id="CAG7725213.1"/>
    </source>
</evidence>
<dbReference type="EMBL" id="CAJVCH010118909">
    <property type="protein sequence ID" value="CAG7725213.1"/>
    <property type="molecule type" value="Genomic_DNA"/>
</dbReference>